<comment type="caution">
    <text evidence="1">The sequence shown here is derived from an EMBL/GenBank/DDBJ whole genome shotgun (WGS) entry which is preliminary data.</text>
</comment>
<sequence length="317" mass="37580">MKKLLRYLYKNTTIGHLVIHQFIRLHNFYLFRIMPEKAFSKRKFRKSFNRDVDLDNPKTLNEKIVWLKLNDRTPLHTICADKLAVREYIKEKIGDDYLVPLYFQTKNSKDIIPDNLPDKPFIIKTNHDSGGGVIVKDKSEIDWKEVRENLTKRLKKNYYHRSKEWQYKNIKPCIIVEKLLMDKGGELTKDFKMHCFNGEVTMLQVDIGRFSGNHCRNFYDKEWKRQPYRWASPKENGKFTNPSEDDVERPQALNKMISLSEMLAKDFSYVRIDWYEVEGILYFGEITFHTDGGCVPILPAEWDRKLGDMLTLPKASL</sequence>
<dbReference type="GO" id="GO:0016740">
    <property type="term" value="F:transferase activity"/>
    <property type="evidence" value="ECO:0007669"/>
    <property type="project" value="UniProtKB-KW"/>
</dbReference>
<name>A0A5C8V4N1_9FLAO</name>
<keyword evidence="1" id="KW-0808">Transferase</keyword>
<organism evidence="1 2">
    <name type="scientific">Flagellimonas hymeniacidonis</name>
    <dbReference type="NCBI Taxonomy" id="2603628"/>
    <lineage>
        <taxon>Bacteria</taxon>
        <taxon>Pseudomonadati</taxon>
        <taxon>Bacteroidota</taxon>
        <taxon>Flavobacteriia</taxon>
        <taxon>Flavobacteriales</taxon>
        <taxon>Flavobacteriaceae</taxon>
        <taxon>Flagellimonas</taxon>
    </lineage>
</organism>
<proteinExistence type="predicted"/>
<protein>
    <submittedName>
        <fullName evidence="1">Glycosyl transferase</fullName>
    </submittedName>
</protein>
<dbReference type="Proteomes" id="UP000321456">
    <property type="component" value="Unassembled WGS sequence"/>
</dbReference>
<reference evidence="1 2" key="1">
    <citation type="submission" date="2019-08" db="EMBL/GenBank/DDBJ databases">
        <title>Professor.</title>
        <authorList>
            <person name="Park J.S."/>
        </authorList>
    </citation>
    <scope>NUCLEOTIDE SEQUENCE [LARGE SCALE GENOMIC DNA]</scope>
    <source>
        <strain evidence="1 2">176CP5-101</strain>
    </source>
</reference>
<dbReference type="EMBL" id="VRUR01000002">
    <property type="protein sequence ID" value="TXN35975.1"/>
    <property type="molecule type" value="Genomic_DNA"/>
</dbReference>
<evidence type="ECO:0000313" key="2">
    <source>
        <dbReference type="Proteomes" id="UP000321456"/>
    </source>
</evidence>
<dbReference type="InterPro" id="IPR029465">
    <property type="entry name" value="ATPgrasp_TupA"/>
</dbReference>
<accession>A0A5C8V4N1</accession>
<evidence type="ECO:0000313" key="1">
    <source>
        <dbReference type="EMBL" id="TXN35975.1"/>
    </source>
</evidence>
<gene>
    <name evidence="1" type="ORF">FVB32_15555</name>
</gene>
<dbReference type="RefSeq" id="WP_147744746.1">
    <property type="nucleotide sequence ID" value="NZ_VRUR01000002.1"/>
</dbReference>
<dbReference type="Pfam" id="PF14305">
    <property type="entry name" value="ATPgrasp_TupA"/>
    <property type="match status" value="1"/>
</dbReference>
<dbReference type="AlphaFoldDB" id="A0A5C8V4N1"/>
<keyword evidence="2" id="KW-1185">Reference proteome</keyword>